<evidence type="ECO:0000313" key="3">
    <source>
        <dbReference type="Proteomes" id="UP001214553"/>
    </source>
</evidence>
<keyword evidence="3" id="KW-1185">Reference proteome</keyword>
<evidence type="ECO:0000313" key="2">
    <source>
        <dbReference type="EMBL" id="WEG09115.1"/>
    </source>
</evidence>
<evidence type="ECO:0000256" key="1">
    <source>
        <dbReference type="SAM" id="Phobius"/>
    </source>
</evidence>
<keyword evidence="1" id="KW-0472">Membrane</keyword>
<reference evidence="2 3" key="1">
    <citation type="submission" date="2023-03" db="EMBL/GenBank/DDBJ databases">
        <title>Genome sequence of Microbacterium sp. KACC 23027.</title>
        <authorList>
            <person name="Kim S."/>
            <person name="Heo J."/>
            <person name="Kwon S.-W."/>
        </authorList>
    </citation>
    <scope>NUCLEOTIDE SEQUENCE [LARGE SCALE GENOMIC DNA]</scope>
    <source>
        <strain evidence="2 3">KACC 23027</strain>
    </source>
</reference>
<accession>A0ABY8BY41</accession>
<feature type="transmembrane region" description="Helical" evidence="1">
    <location>
        <begin position="136"/>
        <end position="156"/>
    </location>
</feature>
<feature type="transmembrane region" description="Helical" evidence="1">
    <location>
        <begin position="6"/>
        <end position="30"/>
    </location>
</feature>
<gene>
    <name evidence="2" type="ORF">PU630_00710</name>
</gene>
<dbReference type="Proteomes" id="UP001214553">
    <property type="component" value="Chromosome"/>
</dbReference>
<feature type="transmembrane region" description="Helical" evidence="1">
    <location>
        <begin position="57"/>
        <end position="78"/>
    </location>
</feature>
<keyword evidence="1" id="KW-1133">Transmembrane helix</keyword>
<feature type="transmembrane region" description="Helical" evidence="1">
    <location>
        <begin position="84"/>
        <end position="102"/>
    </location>
</feature>
<name>A0ABY8BY41_9MICO</name>
<dbReference type="RefSeq" id="WP_275278439.1">
    <property type="nucleotide sequence ID" value="NZ_CP119108.1"/>
</dbReference>
<protein>
    <submittedName>
        <fullName evidence="2">DUF1772 domain-containing protein</fullName>
    </submittedName>
</protein>
<sequence length="157" mass="16124">MDIVIGITATLAILGTAVIFGTDVLTAVVLRPSYAEVGDEAMVQLVGRSHHYGDKRLPIAGIGGAVFTGLTAGIAFIAGAWASGILALTALVLLFVWLGIFGRVSAPINKTLTAAAFAGEVPADTRTLQARWDSVIVLRSVLQGAALLLLCAAIVLA</sequence>
<keyword evidence="1" id="KW-0812">Transmembrane</keyword>
<dbReference type="EMBL" id="CP119108">
    <property type="protein sequence ID" value="WEG09115.1"/>
    <property type="molecule type" value="Genomic_DNA"/>
</dbReference>
<proteinExistence type="predicted"/>
<organism evidence="2 3">
    <name type="scientific">Microbacterium horticulturae</name>
    <dbReference type="NCBI Taxonomy" id="3028316"/>
    <lineage>
        <taxon>Bacteria</taxon>
        <taxon>Bacillati</taxon>
        <taxon>Actinomycetota</taxon>
        <taxon>Actinomycetes</taxon>
        <taxon>Micrococcales</taxon>
        <taxon>Microbacteriaceae</taxon>
        <taxon>Microbacterium</taxon>
    </lineage>
</organism>